<proteinExistence type="predicted"/>
<dbReference type="InterPro" id="IPR051678">
    <property type="entry name" value="AGP_Transferase"/>
</dbReference>
<dbReference type="Gene3D" id="3.90.1200.10">
    <property type="match status" value="1"/>
</dbReference>
<dbReference type="PANTHER" id="PTHR21310">
    <property type="entry name" value="AMINOGLYCOSIDE PHOSPHOTRANSFERASE-RELATED-RELATED"/>
    <property type="match status" value="1"/>
</dbReference>
<keyword evidence="3" id="KW-1185">Reference proteome</keyword>
<dbReference type="RefSeq" id="WP_378260722.1">
    <property type="nucleotide sequence ID" value="NZ_JBHUKR010000004.1"/>
</dbReference>
<sequence length="327" mass="36500">MEFRPVARAAGAFQETVSASEILALCHRGFGQDAVVLSAIELDGGLYNNTYRIEFPDRDAVILRVAPEPGRQFRIERRLMRGEQTSLPFFAPIAAMMPRTLFADWTHDLIGRDYVFQTILDGVPAARAIHDYPRPAWAALYRQLGAVTKTVHSVRGERFGPVTGPGYDHWSEAVIRCLEDTAADLEDAGLDASDMRAVATVAAEQTEALDAIEEPRLLHGDLWTPNLMLAPKAPEPLITGVLDHDRAWWGDPAADWSVFVASGKSAAKPFWDTYGTLPCSADANWRALIYRARHLGAIRLERHRLGRDDRIADTYHRMREVLDLLTT</sequence>
<dbReference type="InterPro" id="IPR011009">
    <property type="entry name" value="Kinase-like_dom_sf"/>
</dbReference>
<comment type="caution">
    <text evidence="2">The sequence shown here is derived from an EMBL/GenBank/DDBJ whole genome shotgun (WGS) entry which is preliminary data.</text>
</comment>
<organism evidence="2 3">
    <name type="scientific">Amycolatopsis pigmentata</name>
    <dbReference type="NCBI Taxonomy" id="450801"/>
    <lineage>
        <taxon>Bacteria</taxon>
        <taxon>Bacillati</taxon>
        <taxon>Actinomycetota</taxon>
        <taxon>Actinomycetes</taxon>
        <taxon>Pseudonocardiales</taxon>
        <taxon>Pseudonocardiaceae</taxon>
        <taxon>Amycolatopsis</taxon>
    </lineage>
</organism>
<dbReference type="InterPro" id="IPR002575">
    <property type="entry name" value="Aminoglycoside_PTrfase"/>
</dbReference>
<evidence type="ECO:0000313" key="2">
    <source>
        <dbReference type="EMBL" id="MFD2415166.1"/>
    </source>
</evidence>
<protein>
    <submittedName>
        <fullName evidence="2">Phosphotransferase family protein</fullName>
    </submittedName>
</protein>
<dbReference type="SUPFAM" id="SSF56112">
    <property type="entry name" value="Protein kinase-like (PK-like)"/>
    <property type="match status" value="1"/>
</dbReference>
<dbReference type="PANTHER" id="PTHR21310:SF15">
    <property type="entry name" value="AMINOGLYCOSIDE PHOSPHOTRANSFERASE DOMAIN-CONTAINING PROTEIN"/>
    <property type="match status" value="1"/>
</dbReference>
<reference evidence="3" key="1">
    <citation type="journal article" date="2019" name="Int. J. Syst. Evol. Microbiol.">
        <title>The Global Catalogue of Microorganisms (GCM) 10K type strain sequencing project: providing services to taxonomists for standard genome sequencing and annotation.</title>
        <authorList>
            <consortium name="The Broad Institute Genomics Platform"/>
            <consortium name="The Broad Institute Genome Sequencing Center for Infectious Disease"/>
            <person name="Wu L."/>
            <person name="Ma J."/>
        </authorList>
    </citation>
    <scope>NUCLEOTIDE SEQUENCE [LARGE SCALE GENOMIC DNA]</scope>
    <source>
        <strain evidence="3">CGMCC 4.7645</strain>
    </source>
</reference>
<dbReference type="Pfam" id="PF01636">
    <property type="entry name" value="APH"/>
    <property type="match status" value="1"/>
</dbReference>
<dbReference type="Proteomes" id="UP001597417">
    <property type="component" value="Unassembled WGS sequence"/>
</dbReference>
<evidence type="ECO:0000259" key="1">
    <source>
        <dbReference type="Pfam" id="PF01636"/>
    </source>
</evidence>
<feature type="domain" description="Aminoglycoside phosphotransferase" evidence="1">
    <location>
        <begin position="41"/>
        <end position="271"/>
    </location>
</feature>
<dbReference type="EMBL" id="JBHUKR010000004">
    <property type="protein sequence ID" value="MFD2415166.1"/>
    <property type="molecule type" value="Genomic_DNA"/>
</dbReference>
<gene>
    <name evidence="2" type="ORF">ACFSXZ_02375</name>
</gene>
<evidence type="ECO:0000313" key="3">
    <source>
        <dbReference type="Proteomes" id="UP001597417"/>
    </source>
</evidence>
<name>A0ABW5FMB3_9PSEU</name>
<accession>A0ABW5FMB3</accession>